<dbReference type="Pfam" id="PF00480">
    <property type="entry name" value="ROK"/>
    <property type="match status" value="1"/>
</dbReference>
<dbReference type="Gene3D" id="3.30.420.40">
    <property type="match status" value="2"/>
</dbReference>
<dbReference type="InterPro" id="IPR049874">
    <property type="entry name" value="ROK_cs"/>
</dbReference>
<dbReference type="InterPro" id="IPR043129">
    <property type="entry name" value="ATPase_NBD"/>
</dbReference>
<protein>
    <submittedName>
        <fullName evidence="4">ROK family protein</fullName>
    </submittedName>
</protein>
<dbReference type="KEGG" id="pbv:AR543_21325"/>
<name>A0A172ZL63_9BACL</name>
<dbReference type="EMBL" id="CP013023">
    <property type="protein sequence ID" value="ANF98283.1"/>
    <property type="molecule type" value="Genomic_DNA"/>
</dbReference>
<dbReference type="Proteomes" id="UP000078148">
    <property type="component" value="Chromosome"/>
</dbReference>
<reference evidence="4 5" key="2">
    <citation type="journal article" date="2016" name="Int. J. Syst. Evol. Microbiol.">
        <title>Paenibacillus bovis sp. nov., isolated from raw yak (Bos grunniens) milk.</title>
        <authorList>
            <person name="Gao C."/>
            <person name="Han J."/>
            <person name="Liu Z."/>
            <person name="Xu X."/>
            <person name="Hang F."/>
            <person name="Wu Z."/>
        </authorList>
    </citation>
    <scope>NUCLEOTIDE SEQUENCE [LARGE SCALE GENOMIC DNA]</scope>
    <source>
        <strain evidence="4 5">BD3526</strain>
    </source>
</reference>
<comment type="function">
    <text evidence="1">Transcriptional repressor of xylose-utilizing enzymes.</text>
</comment>
<dbReference type="SUPFAM" id="SSF53067">
    <property type="entry name" value="Actin-like ATPase domain"/>
    <property type="match status" value="1"/>
</dbReference>
<dbReference type="PANTHER" id="PTHR18964">
    <property type="entry name" value="ROK (REPRESSOR, ORF, KINASE) FAMILY"/>
    <property type="match status" value="1"/>
</dbReference>
<comment type="similarity">
    <text evidence="2">Belongs to the ROK (NagC/XylR) family.</text>
</comment>
<dbReference type="SUPFAM" id="SSF46785">
    <property type="entry name" value="Winged helix' DNA-binding domain"/>
    <property type="match status" value="1"/>
</dbReference>
<dbReference type="InterPro" id="IPR000600">
    <property type="entry name" value="ROK"/>
</dbReference>
<organism evidence="4 5">
    <name type="scientific">Paenibacillus bovis</name>
    <dbReference type="NCBI Taxonomy" id="1616788"/>
    <lineage>
        <taxon>Bacteria</taxon>
        <taxon>Bacillati</taxon>
        <taxon>Bacillota</taxon>
        <taxon>Bacilli</taxon>
        <taxon>Bacillales</taxon>
        <taxon>Paenibacillaceae</taxon>
        <taxon>Paenibacillus</taxon>
    </lineage>
</organism>
<evidence type="ECO:0000313" key="4">
    <source>
        <dbReference type="EMBL" id="ANF98283.1"/>
    </source>
</evidence>
<evidence type="ECO:0000313" key="5">
    <source>
        <dbReference type="Proteomes" id="UP000078148"/>
    </source>
</evidence>
<reference evidence="5" key="1">
    <citation type="submission" date="2015-10" db="EMBL/GenBank/DDBJ databases">
        <title>Genome of Paenibacillus bovis sp. nov.</title>
        <authorList>
            <person name="Wu Z."/>
            <person name="Gao C."/>
            <person name="Liu Z."/>
            <person name="Zheng H."/>
        </authorList>
    </citation>
    <scope>NUCLEOTIDE SEQUENCE [LARGE SCALE GENOMIC DNA]</scope>
    <source>
        <strain evidence="5">BD3526</strain>
    </source>
</reference>
<evidence type="ECO:0000256" key="2">
    <source>
        <dbReference type="ARBA" id="ARBA00006479"/>
    </source>
</evidence>
<dbReference type="OrthoDB" id="9796533at2"/>
<dbReference type="PANTHER" id="PTHR18964:SF149">
    <property type="entry name" value="BIFUNCTIONAL UDP-N-ACETYLGLUCOSAMINE 2-EPIMERASE_N-ACETYLMANNOSAMINE KINASE"/>
    <property type="match status" value="1"/>
</dbReference>
<dbReference type="InterPro" id="IPR036390">
    <property type="entry name" value="WH_DNA-bd_sf"/>
</dbReference>
<dbReference type="Gene3D" id="1.10.10.10">
    <property type="entry name" value="Winged helix-like DNA-binding domain superfamily/Winged helix DNA-binding domain"/>
    <property type="match status" value="1"/>
</dbReference>
<dbReference type="AlphaFoldDB" id="A0A172ZL63"/>
<keyword evidence="3" id="KW-0859">Xylose metabolism</keyword>
<proteinExistence type="inferred from homology"/>
<evidence type="ECO:0000256" key="1">
    <source>
        <dbReference type="ARBA" id="ARBA00002486"/>
    </source>
</evidence>
<dbReference type="GO" id="GO:0042732">
    <property type="term" value="P:D-xylose metabolic process"/>
    <property type="evidence" value="ECO:0007669"/>
    <property type="project" value="UniProtKB-KW"/>
</dbReference>
<sequence>MKITGDQALVKRINKSLVLDSIRQHAPLSRTSVSRLTGLNKATVSNLVQELIDDQLVLESGEGQSSGGRKPLMLEFNRTAGYAAGVELTVNELTIVLTDLEGEIIARQMMPLQDHQVSTTLELMQQMMTRLLTEVPASVHGLIGMGVGVPGMVDALGNVLFAPNLGWEGVPLRVELEQLFGLPVTIDNEANAGAIGELQFGAGRHVRNLVYVSVGMGIGSGIIIDGEPYKGARGYAGETGHMSVEAYGLPCSCGSRGCWELYASELAYDHALRDPLLDSTTAYWVQQAEWDEPEAIELFRRIGEYLGIGITNLVNSFNPEVVIIGGHMRQAQPWIAPHVQTVVSQRTLPYHRQKLVIQYSELGDQSAVIGAAYAAISQFLGRVRVSV</sequence>
<keyword evidence="5" id="KW-1185">Reference proteome</keyword>
<keyword evidence="3" id="KW-0119">Carbohydrate metabolism</keyword>
<dbReference type="RefSeq" id="WP_060536357.1">
    <property type="nucleotide sequence ID" value="NZ_CP013023.1"/>
</dbReference>
<gene>
    <name evidence="4" type="ORF">AR543_21325</name>
</gene>
<dbReference type="CDD" id="cd24076">
    <property type="entry name" value="ASKHA_ATPase_ROK_BsXylR-like"/>
    <property type="match status" value="1"/>
</dbReference>
<evidence type="ECO:0000256" key="3">
    <source>
        <dbReference type="ARBA" id="ARBA00022629"/>
    </source>
</evidence>
<accession>A0A172ZL63</accession>
<dbReference type="InterPro" id="IPR036388">
    <property type="entry name" value="WH-like_DNA-bd_sf"/>
</dbReference>
<dbReference type="STRING" id="1616788.AR543_21325"/>
<dbReference type="PROSITE" id="PS01125">
    <property type="entry name" value="ROK"/>
    <property type="match status" value="1"/>
</dbReference>